<organism evidence="1 2">
    <name type="scientific">Alloacidobacterium dinghuense</name>
    <dbReference type="NCBI Taxonomy" id="2763107"/>
    <lineage>
        <taxon>Bacteria</taxon>
        <taxon>Pseudomonadati</taxon>
        <taxon>Acidobacteriota</taxon>
        <taxon>Terriglobia</taxon>
        <taxon>Terriglobales</taxon>
        <taxon>Acidobacteriaceae</taxon>
        <taxon>Alloacidobacterium</taxon>
    </lineage>
</organism>
<dbReference type="EMBL" id="CP060394">
    <property type="protein sequence ID" value="QNI32749.1"/>
    <property type="molecule type" value="Genomic_DNA"/>
</dbReference>
<sequence length="131" mass="14561">MKSKHTLLHSLLLSLLISFMLMMPLALPAASKNWANITFEDTVIVNGTQIQPGDYRVQWEGTGSSVRVSIMKERETIATAPATVIQEKSPYNDTAIRFTNGNIVQEIEWRNQTVRFDQVDASSSTSASSTK</sequence>
<gene>
    <name evidence="1" type="ORF">H7849_01710</name>
</gene>
<proteinExistence type="predicted"/>
<evidence type="ECO:0000313" key="1">
    <source>
        <dbReference type="EMBL" id="QNI32749.1"/>
    </source>
</evidence>
<dbReference type="RefSeq" id="WP_186743703.1">
    <property type="nucleotide sequence ID" value="NZ_CP060394.1"/>
</dbReference>
<accession>A0A7G8BJM9</accession>
<protein>
    <submittedName>
        <fullName evidence="1">Uncharacterized protein</fullName>
    </submittedName>
</protein>
<reference evidence="1 2" key="1">
    <citation type="submission" date="2020-08" db="EMBL/GenBank/DDBJ databases">
        <title>Edaphobacter telluris sp. nov. and Acidobacterium dinghuensis sp. nov., two acidobacteria isolated from forest soil.</title>
        <authorList>
            <person name="Fu J."/>
            <person name="Qiu L."/>
        </authorList>
    </citation>
    <scope>NUCLEOTIDE SEQUENCE [LARGE SCALE GENOMIC DNA]</scope>
    <source>
        <strain evidence="1">4Y35</strain>
    </source>
</reference>
<name>A0A7G8BJM9_9BACT</name>
<dbReference type="Proteomes" id="UP000515312">
    <property type="component" value="Chromosome"/>
</dbReference>
<dbReference type="KEGG" id="adin:H7849_01710"/>
<evidence type="ECO:0000313" key="2">
    <source>
        <dbReference type="Proteomes" id="UP000515312"/>
    </source>
</evidence>
<dbReference type="AlphaFoldDB" id="A0A7G8BJM9"/>
<keyword evidence="2" id="KW-1185">Reference proteome</keyword>